<sequence length="256" mass="27763">MVISMDRWSGKVAIITGASSGIGAATAEALVESGLIVVGLARRSELVEEHAKKLSGKKGKLHAFKCDLRNEEDILKAFDWTTKNLGPVHILINNAGVGSAGRYLSDGKTEDWKTIFDVNVLALCIATREAVKIMKENKINGHIVHINSLAGHKVVSFPGLSVYPGSKFAVTALTETLRQEFNHLGLKIKVTSVSPGFVETEMTVFNKNITPERAALLKTVPFVKAEDIADGIVYALSTPEHVQVHELTIKPLGERD</sequence>
<dbReference type="SUPFAM" id="SSF51735">
    <property type="entry name" value="NAD(P)-binding Rossmann-fold domains"/>
    <property type="match status" value="1"/>
</dbReference>
<gene>
    <name evidence="4" type="ORF">Zmor_017640</name>
</gene>
<dbReference type="PROSITE" id="PS00061">
    <property type="entry name" value="ADH_SHORT"/>
    <property type="match status" value="1"/>
</dbReference>
<dbReference type="InterPro" id="IPR002347">
    <property type="entry name" value="SDR_fam"/>
</dbReference>
<organism evidence="4 5">
    <name type="scientific">Zophobas morio</name>
    <dbReference type="NCBI Taxonomy" id="2755281"/>
    <lineage>
        <taxon>Eukaryota</taxon>
        <taxon>Metazoa</taxon>
        <taxon>Ecdysozoa</taxon>
        <taxon>Arthropoda</taxon>
        <taxon>Hexapoda</taxon>
        <taxon>Insecta</taxon>
        <taxon>Pterygota</taxon>
        <taxon>Neoptera</taxon>
        <taxon>Endopterygota</taxon>
        <taxon>Coleoptera</taxon>
        <taxon>Polyphaga</taxon>
        <taxon>Cucujiformia</taxon>
        <taxon>Tenebrionidae</taxon>
        <taxon>Zophobas</taxon>
    </lineage>
</organism>
<proteinExistence type="inferred from homology"/>
<dbReference type="AlphaFoldDB" id="A0AA38IBQ8"/>
<evidence type="ECO:0008006" key="6">
    <source>
        <dbReference type="Google" id="ProtNLM"/>
    </source>
</evidence>
<dbReference type="Pfam" id="PF00106">
    <property type="entry name" value="adh_short"/>
    <property type="match status" value="1"/>
</dbReference>
<dbReference type="PANTHER" id="PTHR43115">
    <property type="entry name" value="DEHYDROGENASE/REDUCTASE SDR FAMILY MEMBER 11"/>
    <property type="match status" value="1"/>
</dbReference>
<accession>A0AA38IBQ8</accession>
<name>A0AA38IBQ8_9CUCU</name>
<dbReference type="Gene3D" id="3.40.50.720">
    <property type="entry name" value="NAD(P)-binding Rossmann-like Domain"/>
    <property type="match status" value="1"/>
</dbReference>
<evidence type="ECO:0000256" key="2">
    <source>
        <dbReference type="ARBA" id="ARBA00023002"/>
    </source>
</evidence>
<keyword evidence="2" id="KW-0560">Oxidoreductase</keyword>
<dbReference type="PRINTS" id="PR00080">
    <property type="entry name" value="SDRFAMILY"/>
</dbReference>
<evidence type="ECO:0000256" key="1">
    <source>
        <dbReference type="ARBA" id="ARBA00006484"/>
    </source>
</evidence>
<dbReference type="GO" id="GO:0016616">
    <property type="term" value="F:oxidoreductase activity, acting on the CH-OH group of donors, NAD or NADP as acceptor"/>
    <property type="evidence" value="ECO:0007669"/>
    <property type="project" value="UniProtKB-ARBA"/>
</dbReference>
<dbReference type="PRINTS" id="PR00081">
    <property type="entry name" value="GDHRDH"/>
</dbReference>
<dbReference type="PANTHER" id="PTHR43115:SF4">
    <property type="entry name" value="DEHYDROGENASE_REDUCTASE SDR FAMILY MEMBER 11"/>
    <property type="match status" value="1"/>
</dbReference>
<dbReference type="EMBL" id="JALNTZ010000005">
    <property type="protein sequence ID" value="KAJ3651611.1"/>
    <property type="molecule type" value="Genomic_DNA"/>
</dbReference>
<dbReference type="InterPro" id="IPR020904">
    <property type="entry name" value="Sc_DH/Rdtase_CS"/>
</dbReference>
<evidence type="ECO:0000313" key="4">
    <source>
        <dbReference type="EMBL" id="KAJ3651611.1"/>
    </source>
</evidence>
<reference evidence="4" key="1">
    <citation type="journal article" date="2023" name="G3 (Bethesda)">
        <title>Whole genome assemblies of Zophobas morio and Tenebrio molitor.</title>
        <authorList>
            <person name="Kaur S."/>
            <person name="Stinson S.A."/>
            <person name="diCenzo G.C."/>
        </authorList>
    </citation>
    <scope>NUCLEOTIDE SEQUENCE</scope>
    <source>
        <strain evidence="4">QUZm001</strain>
    </source>
</reference>
<comment type="caution">
    <text evidence="4">The sequence shown here is derived from an EMBL/GenBank/DDBJ whole genome shotgun (WGS) entry which is preliminary data.</text>
</comment>
<dbReference type="Proteomes" id="UP001168821">
    <property type="component" value="Unassembled WGS sequence"/>
</dbReference>
<protein>
    <recommendedName>
        <fullName evidence="6">Dehydrogenase/reductase SDR family member 11</fullName>
    </recommendedName>
</protein>
<comment type="similarity">
    <text evidence="1 3">Belongs to the short-chain dehydrogenases/reductases (SDR) family.</text>
</comment>
<evidence type="ECO:0000256" key="3">
    <source>
        <dbReference type="RuleBase" id="RU000363"/>
    </source>
</evidence>
<dbReference type="InterPro" id="IPR036291">
    <property type="entry name" value="NAD(P)-bd_dom_sf"/>
</dbReference>
<dbReference type="FunFam" id="3.40.50.720:FF:000047">
    <property type="entry name" value="NADP-dependent L-serine/L-allo-threonine dehydrogenase"/>
    <property type="match status" value="1"/>
</dbReference>
<keyword evidence="5" id="KW-1185">Reference proteome</keyword>
<evidence type="ECO:0000313" key="5">
    <source>
        <dbReference type="Proteomes" id="UP001168821"/>
    </source>
</evidence>